<keyword evidence="3" id="KW-1185">Reference proteome</keyword>
<dbReference type="Proteomes" id="UP001500469">
    <property type="component" value="Unassembled WGS sequence"/>
</dbReference>
<gene>
    <name evidence="2" type="ORF">GCM10009119_33020</name>
</gene>
<evidence type="ECO:0000313" key="3">
    <source>
        <dbReference type="Proteomes" id="UP001500469"/>
    </source>
</evidence>
<organism evidence="2 3">
    <name type="scientific">Algoriphagus jejuensis</name>
    <dbReference type="NCBI Taxonomy" id="419934"/>
    <lineage>
        <taxon>Bacteria</taxon>
        <taxon>Pseudomonadati</taxon>
        <taxon>Bacteroidota</taxon>
        <taxon>Cytophagia</taxon>
        <taxon>Cytophagales</taxon>
        <taxon>Cyclobacteriaceae</taxon>
        <taxon>Algoriphagus</taxon>
    </lineage>
</organism>
<dbReference type="InterPro" id="IPR045444">
    <property type="entry name" value="DUF6503"/>
</dbReference>
<evidence type="ECO:0000313" key="2">
    <source>
        <dbReference type="EMBL" id="GAA0880332.1"/>
    </source>
</evidence>
<dbReference type="Pfam" id="PF20113">
    <property type="entry name" value="DUF6503"/>
    <property type="match status" value="1"/>
</dbReference>
<dbReference type="RefSeq" id="WP_343853625.1">
    <property type="nucleotide sequence ID" value="NZ_BAAAFI010000043.1"/>
</dbReference>
<accession>A0ABP3YJN1</accession>
<dbReference type="PROSITE" id="PS51257">
    <property type="entry name" value="PROKAR_LIPOPROTEIN"/>
    <property type="match status" value="1"/>
</dbReference>
<name>A0ABP3YJN1_9BACT</name>
<keyword evidence="1" id="KW-0732">Signal</keyword>
<dbReference type="EMBL" id="BAAAFI010000043">
    <property type="protein sequence ID" value="GAA0880332.1"/>
    <property type="molecule type" value="Genomic_DNA"/>
</dbReference>
<sequence>MNRLFLVVLIYAGLSSCTSNSVNPVTGRDYILKSIEYHDPEEVWGSLKATFVIQDSLPAGRDSRFYEFSVDNAESKMSYKIKDLQYLVWHDSVQVLEGEVETERALRMRNYYTYLWGLPMKLTDPGTVIDDDVKTETLDGVRYHVVRVPYEKDIWYFYLDPETYRMAAYKFYQDEPNLKGEIIYLEGEREFRGLKIPAKRSWYRTEKPEFLATDQLLEIKETD</sequence>
<feature type="signal peptide" evidence="1">
    <location>
        <begin position="1"/>
        <end position="21"/>
    </location>
</feature>
<feature type="chain" id="PRO_5045313986" evidence="1">
    <location>
        <begin position="22"/>
        <end position="223"/>
    </location>
</feature>
<reference evidence="3" key="1">
    <citation type="journal article" date="2019" name="Int. J. Syst. Evol. Microbiol.">
        <title>The Global Catalogue of Microorganisms (GCM) 10K type strain sequencing project: providing services to taxonomists for standard genome sequencing and annotation.</title>
        <authorList>
            <consortium name="The Broad Institute Genomics Platform"/>
            <consortium name="The Broad Institute Genome Sequencing Center for Infectious Disease"/>
            <person name="Wu L."/>
            <person name="Ma J."/>
        </authorList>
    </citation>
    <scope>NUCLEOTIDE SEQUENCE [LARGE SCALE GENOMIC DNA]</scope>
    <source>
        <strain evidence="3">JCM 16112</strain>
    </source>
</reference>
<proteinExistence type="predicted"/>
<protein>
    <submittedName>
        <fullName evidence="2">Uncharacterized protein</fullName>
    </submittedName>
</protein>
<evidence type="ECO:0000256" key="1">
    <source>
        <dbReference type="SAM" id="SignalP"/>
    </source>
</evidence>
<comment type="caution">
    <text evidence="2">The sequence shown here is derived from an EMBL/GenBank/DDBJ whole genome shotgun (WGS) entry which is preliminary data.</text>
</comment>